<keyword evidence="2" id="KW-1185">Reference proteome</keyword>
<reference evidence="1 2" key="1">
    <citation type="journal article" date="2022" name="Plant J.">
        <title>Chromosome-level genome of Camellia lanceoleosa provides a valuable resource for understanding genome evolution and self-incompatibility.</title>
        <authorList>
            <person name="Gong W."/>
            <person name="Xiao S."/>
            <person name="Wang L."/>
            <person name="Liao Z."/>
            <person name="Chang Y."/>
            <person name="Mo W."/>
            <person name="Hu G."/>
            <person name="Li W."/>
            <person name="Zhao G."/>
            <person name="Zhu H."/>
            <person name="Hu X."/>
            <person name="Ji K."/>
            <person name="Xiang X."/>
            <person name="Song Q."/>
            <person name="Yuan D."/>
            <person name="Jin S."/>
            <person name="Zhang L."/>
        </authorList>
    </citation>
    <scope>NUCLEOTIDE SEQUENCE [LARGE SCALE GENOMIC DNA]</scope>
    <source>
        <strain evidence="1">SQ_2022a</strain>
    </source>
</reference>
<protein>
    <submittedName>
        <fullName evidence="1">CDK5RAP3-like protein</fullName>
    </submittedName>
</protein>
<dbReference type="EMBL" id="CM045767">
    <property type="protein sequence ID" value="KAI7997544.1"/>
    <property type="molecule type" value="Genomic_DNA"/>
</dbReference>
<comment type="caution">
    <text evidence="1">The sequence shown here is derived from an EMBL/GenBank/DDBJ whole genome shotgun (WGS) entry which is preliminary data.</text>
</comment>
<evidence type="ECO:0000313" key="1">
    <source>
        <dbReference type="EMBL" id="KAI7997544.1"/>
    </source>
</evidence>
<sequence length="594" mass="66794">MQNQDDIRHLPIDIALARLGEWLVDRKRVPFDWRKRLAAVRAKISVAFSSLPKDIDPYFQTLEPEGIGYLEAKQIYGILLKLTPESRNIFGRLSGAAGVWESIVQSFEKDHIYLGEAAQIMVQNVNYEIPYQKKQVQRTQQQLAELERKEADIKRNAALSAAKFAEACQELGLQGINVRSELLETAKKSLPSTFKRILEVSSGDSVSQAIEFYSNFVETCIRKRIQMELGIIVLDAINNCGCLVRFQKTSGTVLPNLRDIIENPPSLNVSVGSEVLDTVNVEARLDESNYLTGEMGVVADIIDWDITVDNSQIDWDIGTVEETEDTGNGLGPYEIVNANEFLQNSPLNDDGVESDETLLNKKEDVVVPEVFVSEISWDISVENPQVHVIEDTGLSNAVLESHTSIPNIVTETQEIAQQRSQLLETEYRNKILDDLFEIKAFLNQWLTELTNNETLSLQHQVQAVAPLVLQQYSSDTIQKMLSDVSLAISSLTNRKTRDQIMILNSKRFLDRLVSTLEEKKHHQVKLKEGLKDLSAKRMELQNSLTSLWPKQEAALAKTRELKKLCESTLSSMFDGRPVHIIGEINSLLSTSLGA</sequence>
<evidence type="ECO:0000313" key="2">
    <source>
        <dbReference type="Proteomes" id="UP001060215"/>
    </source>
</evidence>
<proteinExistence type="predicted"/>
<organism evidence="1 2">
    <name type="scientific">Camellia lanceoleosa</name>
    <dbReference type="NCBI Taxonomy" id="1840588"/>
    <lineage>
        <taxon>Eukaryota</taxon>
        <taxon>Viridiplantae</taxon>
        <taxon>Streptophyta</taxon>
        <taxon>Embryophyta</taxon>
        <taxon>Tracheophyta</taxon>
        <taxon>Spermatophyta</taxon>
        <taxon>Magnoliopsida</taxon>
        <taxon>eudicotyledons</taxon>
        <taxon>Gunneridae</taxon>
        <taxon>Pentapetalae</taxon>
        <taxon>asterids</taxon>
        <taxon>Ericales</taxon>
        <taxon>Theaceae</taxon>
        <taxon>Camellia</taxon>
    </lineage>
</organism>
<name>A0ACC0G9P1_9ERIC</name>
<gene>
    <name evidence="1" type="ORF">LOK49_LG10G02976</name>
</gene>
<accession>A0ACC0G9P1</accession>
<dbReference type="Proteomes" id="UP001060215">
    <property type="component" value="Chromosome 10"/>
</dbReference>